<gene>
    <name evidence="1" type="ORF">FB474_0120</name>
</gene>
<dbReference type="RefSeq" id="WP_141786876.1">
    <property type="nucleotide sequence ID" value="NZ_BAAAKX010000029.1"/>
</dbReference>
<dbReference type="Gene3D" id="1.10.1070.20">
    <property type="match status" value="1"/>
</dbReference>
<organism evidence="1 2">
    <name type="scientific">Oryzihumus leptocrescens</name>
    <dbReference type="NCBI Taxonomy" id="297536"/>
    <lineage>
        <taxon>Bacteria</taxon>
        <taxon>Bacillati</taxon>
        <taxon>Actinomycetota</taxon>
        <taxon>Actinomycetes</taxon>
        <taxon>Micrococcales</taxon>
        <taxon>Intrasporangiaceae</taxon>
        <taxon>Oryzihumus</taxon>
    </lineage>
</organism>
<sequence>MTDQAWERRDVTQWPIREIEQAGSHASHWLQEPETGQRWLHKDTLIPANGVEQGEDWSEVVSTQVAILLGVPCASTRLCVRNGRRGSISRSVRPSGHDLNEGRVLLERAQAPGYFAHEEGSPGIDPERPDTKRPGHNLINIRDALHNVDAPPGFNGPETCGAFEVFAGYLLLDALIANRDRHEHNWAVLTPQLTTSPERLSPTYDHASSLGYNLSDIKRKDLLARPSRLRGWAEKGTAWRFEHTEKPPSLVQLAAQALLLCSREGANWWHGRLQTLDLTPVLGALRERAIPGMSEPASRFAHDLLVLNLGRLRDAVSSRA</sequence>
<evidence type="ECO:0000313" key="2">
    <source>
        <dbReference type="Proteomes" id="UP000319514"/>
    </source>
</evidence>
<protein>
    <recommendedName>
        <fullName evidence="3">HipA-like protein</fullName>
    </recommendedName>
</protein>
<dbReference type="Proteomes" id="UP000319514">
    <property type="component" value="Unassembled WGS sequence"/>
</dbReference>
<dbReference type="OrthoDB" id="9812605at2"/>
<accession>A0A542ZEK8</accession>
<comment type="caution">
    <text evidence="1">The sequence shown here is derived from an EMBL/GenBank/DDBJ whole genome shotgun (WGS) entry which is preliminary data.</text>
</comment>
<reference evidence="1 2" key="1">
    <citation type="submission" date="2019-06" db="EMBL/GenBank/DDBJ databases">
        <title>Sequencing the genomes of 1000 actinobacteria strains.</title>
        <authorList>
            <person name="Klenk H.-P."/>
        </authorList>
    </citation>
    <scope>NUCLEOTIDE SEQUENCE [LARGE SCALE GENOMIC DNA]</scope>
    <source>
        <strain evidence="1 2">DSM 18082</strain>
    </source>
</reference>
<dbReference type="EMBL" id="VFOQ01000001">
    <property type="protein sequence ID" value="TQL58782.1"/>
    <property type="molecule type" value="Genomic_DNA"/>
</dbReference>
<evidence type="ECO:0008006" key="3">
    <source>
        <dbReference type="Google" id="ProtNLM"/>
    </source>
</evidence>
<proteinExistence type="predicted"/>
<name>A0A542ZEK8_9MICO</name>
<evidence type="ECO:0000313" key="1">
    <source>
        <dbReference type="EMBL" id="TQL58782.1"/>
    </source>
</evidence>
<dbReference type="AlphaFoldDB" id="A0A542ZEK8"/>
<keyword evidence="2" id="KW-1185">Reference proteome</keyword>